<name>Q89RU6_BRADU</name>
<dbReference type="InParanoid" id="Q89RU6"/>
<dbReference type="Proteomes" id="UP000002526">
    <property type="component" value="Chromosome"/>
</dbReference>
<dbReference type="EMBL" id="BA000040">
    <property type="protein sequence ID" value="BAC47931.1"/>
    <property type="molecule type" value="Genomic_DNA"/>
</dbReference>
<reference evidence="2" key="1">
    <citation type="journal article" date="2002" name="DNA Res.">
        <title>Complete genomic sequence of nitrogen-fixing symbiotic bacterium Bradyrhizobium japonicum USDA110.</title>
        <authorList>
            <person name="Kaneko T."/>
            <person name="Nakamura Y."/>
            <person name="Sato S."/>
            <person name="Minamisawa K."/>
            <person name="Uchiumi T."/>
            <person name="Sasamoto S."/>
            <person name="Watanabe A."/>
            <person name="Idesawa K."/>
            <person name="Iriguchi M."/>
            <person name="Kawashima K."/>
            <person name="Kohara M."/>
            <person name="Matsumoto M."/>
            <person name="Shimpo S."/>
            <person name="Tsuruoka H."/>
            <person name="Wada T."/>
            <person name="Yamada M."/>
            <person name="Tabata S."/>
        </authorList>
    </citation>
    <scope>NUCLEOTIDE SEQUENCE [LARGE SCALE GENOMIC DNA]</scope>
    <source>
        <strain evidence="2">JCM 10833 / BCRC 13528 / IAM 13628 / NBRC 14792 / USDA 110</strain>
    </source>
</reference>
<gene>
    <name evidence="1" type="ordered locus">blr2666</name>
</gene>
<dbReference type="EnsemblBacteria" id="BAC47931">
    <property type="protein sequence ID" value="BAC47931"/>
    <property type="gene ID" value="BAC47931"/>
</dbReference>
<dbReference type="KEGG" id="bja:blr2666"/>
<keyword evidence="2" id="KW-1185">Reference proteome</keyword>
<evidence type="ECO:0000313" key="1">
    <source>
        <dbReference type="EMBL" id="BAC47931.1"/>
    </source>
</evidence>
<sequence length="256" mass="28359">MQGRISPMSKIVWKQSHENSLHALLRGAQNARMLSSFRIMQRVTLMQINPPGATPRGSVGRPAILTSRARSSFVWVYRCHAGQASATRQHIGEQNALTLAIVYRTAERRSLSEINGTKFQGRTLPRASFLDLHPRIDSDPLCASTSSIIPSPVPCSRSPWLQQFRWRPGRSFLRSTGLQSRAIVSSKSILVTWGSVVRKPCGPMDVLGNCLRKDERRKGTSQNGGRDCFGFSHDQARGFHRSGSTFAAMSGARLTL</sequence>
<proteinExistence type="predicted"/>
<dbReference type="HOGENOM" id="CLU_1084484_0_0_5"/>
<accession>Q89RU6</accession>
<evidence type="ECO:0000313" key="2">
    <source>
        <dbReference type="Proteomes" id="UP000002526"/>
    </source>
</evidence>
<dbReference type="AlphaFoldDB" id="Q89RU6"/>
<protein>
    <submittedName>
        <fullName evidence="1">Blr2666 protein</fullName>
    </submittedName>
</protein>
<organism evidence="1 2">
    <name type="scientific">Bradyrhizobium diazoefficiens (strain JCM 10833 / BCRC 13528 / IAM 13628 / NBRC 14792 / USDA 110)</name>
    <dbReference type="NCBI Taxonomy" id="224911"/>
    <lineage>
        <taxon>Bacteria</taxon>
        <taxon>Pseudomonadati</taxon>
        <taxon>Pseudomonadota</taxon>
        <taxon>Alphaproteobacteria</taxon>
        <taxon>Hyphomicrobiales</taxon>
        <taxon>Nitrobacteraceae</taxon>
        <taxon>Bradyrhizobium</taxon>
    </lineage>
</organism>